<proteinExistence type="inferred from homology"/>
<dbReference type="RefSeq" id="XP_054855173.1">
    <property type="nucleotide sequence ID" value="XM_054999198.1"/>
</dbReference>
<dbReference type="Gene3D" id="1.20.1000.10">
    <property type="entry name" value="Guanylate-binding protein, C-terminal domain"/>
    <property type="match status" value="1"/>
</dbReference>
<dbReference type="AlphaFoldDB" id="A0AA97KDZ7"/>
<dbReference type="PANTHER" id="PTHR10751">
    <property type="entry name" value="GUANYLATE BINDING PROTEIN"/>
    <property type="match status" value="1"/>
</dbReference>
<dbReference type="GeneID" id="129343155"/>
<keyword evidence="3" id="KW-0378">Hydrolase</keyword>
<dbReference type="InterPro" id="IPR015894">
    <property type="entry name" value="Guanylate-bd_N"/>
</dbReference>
<dbReference type="FunFam" id="3.40.50.300:FF:000422">
    <property type="entry name" value="Guanylate-binding protein 1"/>
    <property type="match status" value="1"/>
</dbReference>
<evidence type="ECO:0000256" key="8">
    <source>
        <dbReference type="SAM" id="MobiDB-lite"/>
    </source>
</evidence>
<feature type="compositionally biased region" description="Polar residues" evidence="8">
    <location>
        <begin position="298"/>
        <end position="307"/>
    </location>
</feature>
<evidence type="ECO:0000256" key="2">
    <source>
        <dbReference type="ARBA" id="ARBA00022741"/>
    </source>
</evidence>
<keyword evidence="2" id="KW-0547">Nucleotide-binding</keyword>
<evidence type="ECO:0000313" key="10">
    <source>
        <dbReference type="Proteomes" id="UP001190640"/>
    </source>
</evidence>
<evidence type="ECO:0000256" key="5">
    <source>
        <dbReference type="ARBA" id="ARBA00023134"/>
    </source>
</evidence>
<dbReference type="KEGG" id="emc:129343155"/>
<keyword evidence="1" id="KW-0399">Innate immunity</keyword>
<sequence length="946" mass="107907">MMESMCLVEMSPVSNTLQVNPATLSFLKTLEGPLKVVAIFGPKGTGKSFLLDQLAGQDQGLLHSPGIWLQCLPHPTKPDATLLLLDTEGLPEQMEENEKSVSFKLFLLDVLLCNVFIYNTKGAWDLQKELDKLIYVKKLPDKVRVLEDCPLENNFLLSSVLPDFVWCLRDMAPDSFWEKELQGHDHNLDSLISSPAVLEATPSSYIQTLFPSQKAFCFHSPHVDGKGGKIVSSDMLHPIFQEQLESFKDYILNQRPKNSLGSKFINGKDWSASLKRFVDMLSRDEPILLNDGWDGEEATSSWENDGSFNEPWTDPPWTIPERNETPSTLQPSVWEPRVPPPSSSRAVPRTGQPNDMEEPMCLIENNPGEKLQVNQEALQLLQMIQQPVVVVAIVGLYRTGKSYLMNKLAGRDKGGFSLGATVQANTKGIWMWCRPHPRKPGHTLVLLDTEGLGDVEKSNVENDSWVFALSILLSSTFVYNSMGTIDQFALEKLHYVTELTEHIKVKASGGQNLEEDEDDRIPDDFVWFFPTFIWAVRDFTLQLELDGRPISGDEYLENALQRREGLPEKLDFAKKYIREYFPSRKCFVFDRPATRQELVKLEDLPERKLNHDFVQEAHRFRNYIYETAEAKVIPGGHTVTGTLLGNLAVTYVDAIRSGAIPCIENAVLALAQIENSAAVHDGAKRYGEMAELMFTLPTETVEELLKVHAECENEAIQVFLARAFKDDGQEYQKQLKNQIEIKFEEICRRNEQESLDRCQAVLFELFQDLEEKICNGSYSVPGGYQCFQDDQRRTVESYRLTPQKGLMASMALEEFLKSKETAAQSILQADRNLTDRQKEIEAEKARAEASQREANLQRQLKEQTQRMAEDNERSYKAHEAQLIAKMEEDRRRQQREHEQVLNFKLQEQSRLLQEGFQREAGRLQTEIGTLQNQIHHQSRKKRCVIS</sequence>
<evidence type="ECO:0000256" key="7">
    <source>
        <dbReference type="SAM" id="Coils"/>
    </source>
</evidence>
<comment type="similarity">
    <text evidence="6">Belongs to the TRAFAC class dynamin-like GTPase superfamily. GB1/RHD3 GTPase family.</text>
</comment>
<evidence type="ECO:0000256" key="3">
    <source>
        <dbReference type="ARBA" id="ARBA00022801"/>
    </source>
</evidence>
<protein>
    <submittedName>
        <fullName evidence="11">Guanylate-binding protein 1-like isoform X1</fullName>
    </submittedName>
</protein>
<dbReference type="CDD" id="cd16269">
    <property type="entry name" value="GBP_C"/>
    <property type="match status" value="1"/>
</dbReference>
<feature type="domain" description="GB1/RHD3-type G" evidence="9">
    <location>
        <begin position="385"/>
        <end position="624"/>
    </location>
</feature>
<dbReference type="Pfam" id="PF02841">
    <property type="entry name" value="GBP_C"/>
    <property type="match status" value="1"/>
</dbReference>
<keyword evidence="4" id="KW-0391">Immunity</keyword>
<dbReference type="Pfam" id="PF02263">
    <property type="entry name" value="GBP"/>
    <property type="match status" value="2"/>
</dbReference>
<dbReference type="FunFam" id="1.20.1000.10:FF:000001">
    <property type="entry name" value="Guanylate binding protein 1"/>
    <property type="match status" value="1"/>
</dbReference>
<dbReference type="SUPFAM" id="SSF52540">
    <property type="entry name" value="P-loop containing nucleoside triphosphate hydrolases"/>
    <property type="match status" value="2"/>
</dbReference>
<reference evidence="11" key="1">
    <citation type="submission" date="2025-08" db="UniProtKB">
        <authorList>
            <consortium name="RefSeq"/>
        </authorList>
    </citation>
    <scope>IDENTIFICATION</scope>
    <source>
        <tissue evidence="11">Blood</tissue>
    </source>
</reference>
<dbReference type="InterPro" id="IPR036543">
    <property type="entry name" value="Guanylate-bd_C_sf"/>
</dbReference>
<evidence type="ECO:0000256" key="6">
    <source>
        <dbReference type="PROSITE-ProRule" id="PRU01052"/>
    </source>
</evidence>
<keyword evidence="5" id="KW-0342">GTP-binding</keyword>
<dbReference type="CDD" id="cd01851">
    <property type="entry name" value="GBP"/>
    <property type="match status" value="1"/>
</dbReference>
<dbReference type="PROSITE" id="PS51715">
    <property type="entry name" value="G_GB1_RHD3"/>
    <property type="match status" value="1"/>
</dbReference>
<dbReference type="InterPro" id="IPR027417">
    <property type="entry name" value="P-loop_NTPase"/>
</dbReference>
<accession>A0AA97KDZ7</accession>
<feature type="coiled-coil region" evidence="7">
    <location>
        <begin position="833"/>
        <end position="896"/>
    </location>
</feature>
<evidence type="ECO:0000256" key="1">
    <source>
        <dbReference type="ARBA" id="ARBA00022588"/>
    </source>
</evidence>
<keyword evidence="10" id="KW-1185">Reference proteome</keyword>
<evidence type="ECO:0000313" key="11">
    <source>
        <dbReference type="RefSeq" id="XP_054855173.1"/>
    </source>
</evidence>
<keyword evidence="7" id="KW-0175">Coiled coil</keyword>
<dbReference type="GO" id="GO:0003924">
    <property type="term" value="F:GTPase activity"/>
    <property type="evidence" value="ECO:0007669"/>
    <property type="project" value="InterPro"/>
</dbReference>
<feature type="region of interest" description="Disordered" evidence="8">
    <location>
        <begin position="288"/>
        <end position="354"/>
    </location>
</feature>
<dbReference type="Gene3D" id="3.40.50.300">
    <property type="entry name" value="P-loop containing nucleotide triphosphate hydrolases"/>
    <property type="match status" value="2"/>
</dbReference>
<dbReference type="InterPro" id="IPR030386">
    <property type="entry name" value="G_GB1_RHD3_dom"/>
</dbReference>
<gene>
    <name evidence="11" type="primary">LOC129343155</name>
</gene>
<dbReference type="Proteomes" id="UP001190640">
    <property type="component" value="Chromosome 15"/>
</dbReference>
<dbReference type="GO" id="GO:0045087">
    <property type="term" value="P:innate immune response"/>
    <property type="evidence" value="ECO:0007669"/>
    <property type="project" value="UniProtKB-KW"/>
</dbReference>
<organism evidence="10 11">
    <name type="scientific">Eublepharis macularius</name>
    <name type="common">Leopard gecko</name>
    <name type="synonym">Cyrtodactylus macularius</name>
    <dbReference type="NCBI Taxonomy" id="481883"/>
    <lineage>
        <taxon>Eukaryota</taxon>
        <taxon>Metazoa</taxon>
        <taxon>Chordata</taxon>
        <taxon>Craniata</taxon>
        <taxon>Vertebrata</taxon>
        <taxon>Euteleostomi</taxon>
        <taxon>Lepidosauria</taxon>
        <taxon>Squamata</taxon>
        <taxon>Bifurcata</taxon>
        <taxon>Gekkota</taxon>
        <taxon>Eublepharidae</taxon>
        <taxon>Eublepharinae</taxon>
        <taxon>Eublepharis</taxon>
    </lineage>
</organism>
<dbReference type="InterPro" id="IPR003191">
    <property type="entry name" value="Guanylate-bd/ATL_C"/>
</dbReference>
<evidence type="ECO:0000256" key="4">
    <source>
        <dbReference type="ARBA" id="ARBA00022859"/>
    </source>
</evidence>
<dbReference type="GO" id="GO:0005525">
    <property type="term" value="F:GTP binding"/>
    <property type="evidence" value="ECO:0007669"/>
    <property type="project" value="UniProtKB-KW"/>
</dbReference>
<dbReference type="InterPro" id="IPR037684">
    <property type="entry name" value="GBP_C"/>
</dbReference>
<dbReference type="SUPFAM" id="SSF48340">
    <property type="entry name" value="Interferon-induced guanylate-binding protein 1 (GBP1), C-terminal domain"/>
    <property type="match status" value="1"/>
</dbReference>
<evidence type="ECO:0000259" key="9">
    <source>
        <dbReference type="PROSITE" id="PS51715"/>
    </source>
</evidence>
<name>A0AA97KDZ7_EUBMA</name>